<dbReference type="Pfam" id="PF01077">
    <property type="entry name" value="NIR_SIR"/>
    <property type="match status" value="1"/>
</dbReference>
<dbReference type="InterPro" id="IPR045854">
    <property type="entry name" value="NO2/SO3_Rdtase_4Fe4S_sf"/>
</dbReference>
<keyword evidence="4 17" id="KW-0004">4Fe-4S</keyword>
<dbReference type="Gene3D" id="3.30.390.30">
    <property type="match status" value="1"/>
</dbReference>
<sequence>MSKKTLIVIGNGMVGHHFLEQLVETPAAADFDIKVFGEEKLLAYDRVHLSEYFGGSTHADLAMGTADWYAENHIDLRLGEQVTGIDRANQTITTPMGDYAYDELVLATGSYPFVPPIKGNEHPHCLVYRTLEDLDSIRASADGVKTGVVVGGGLLGLEAANALKSLGLDAHVVEFAPRLMPVQLDSDGGALLKHKIEELGVQVHTEKATTEIVEGEEARLRMNFSDDTHLETDLIVFSAGIRPQDALARSSELAMGERGGIVINDQCTTSDPHIHAIGECALWSEKIFGLVAPGYTMARTLASVLNGDTEAAFTGADMSTKLKLLGVDVGSIGDAHAQTPGARNIRFNDEQAGHYRRMVISEDGKTLLGAILVGDNSHYDTLLQYALNGIELPENPETLILPESQGGAPALGPDALPETASICSCHNVSKGDICGVIDAGCTDLAGVKAETKASTGCGGCAALLKNVVDSELEKRGVEVSKDICEHFPYSRQDLFNIVKVNGIRTFRTLIRDHGKGHGCDICKPAVASILATCWNEHILATDHVPLQDTNDTFMANMQKNGTYSIVPRVPGGEITPDKLIVLGEVAKEYNLYTKITGGQRVDLFGATLSELPEIWEKLIAAGFETGHAYGKSLRTVKSCVGSTWCRYGVQDSVGMAIFLENRYKGLRSPHKLKMAVSGCTRECAEAQSKDIGVIATENGWNLYVCGNGGMRPRHADLFATDLSDEELISAIDRVLMFYVRTADRLQRTSVWMENLEGGLEYLKQVVLEDSLGIGEELEKHMADLVDTYQCEWKTAVEDPEKRKRFREFVNAPSKKDPVQQWTTERDQRRPLLEEEPA</sequence>
<dbReference type="Pfam" id="PF07992">
    <property type="entry name" value="Pyr_redox_2"/>
    <property type="match status" value="1"/>
</dbReference>
<dbReference type="PIRSF" id="PIRSF037149">
    <property type="entry name" value="NirB"/>
    <property type="match status" value="1"/>
</dbReference>
<dbReference type="SUPFAM" id="SSF51905">
    <property type="entry name" value="FAD/NAD(P)-binding domain"/>
    <property type="match status" value="2"/>
</dbReference>
<feature type="binding site" description="axial binding residue" evidence="17">
    <location>
        <position position="683"/>
    </location>
    <ligand>
        <name>siroheme</name>
        <dbReference type="ChEBI" id="CHEBI:60052"/>
    </ligand>
    <ligandPart>
        <name>Fe</name>
        <dbReference type="ChEBI" id="CHEBI:18248"/>
    </ligandPart>
</feature>
<comment type="similarity">
    <text evidence="3">Belongs to the nitrite and sulfite reductase 4Fe-4S domain family.</text>
</comment>
<dbReference type="InterPro" id="IPR007419">
    <property type="entry name" value="BFD-like_2Fe2S-bd_dom"/>
</dbReference>
<evidence type="ECO:0000259" key="22">
    <source>
        <dbReference type="Pfam" id="PF07992"/>
    </source>
</evidence>
<dbReference type="InterPro" id="IPR012744">
    <property type="entry name" value="Nitri_red_NirB"/>
</dbReference>
<dbReference type="RefSeq" id="WP_007155678.1">
    <property type="nucleotide sequence ID" value="NZ_ABCP01000077.1"/>
</dbReference>
<feature type="domain" description="NADH-rubredoxin oxidoreductase C-terminal" evidence="23">
    <location>
        <begin position="319"/>
        <end position="384"/>
    </location>
</feature>
<dbReference type="Gene3D" id="3.30.413.10">
    <property type="entry name" value="Sulfite Reductase Hemoprotein, domain 1"/>
    <property type="match status" value="1"/>
</dbReference>
<dbReference type="FunFam" id="3.30.390.30:FF:000006">
    <property type="entry name" value="Nitrite reductase large subunit"/>
    <property type="match status" value="1"/>
</dbReference>
<evidence type="ECO:0000259" key="19">
    <source>
        <dbReference type="Pfam" id="PF01077"/>
    </source>
</evidence>
<dbReference type="InterPro" id="IPR023753">
    <property type="entry name" value="FAD/NAD-binding_dom"/>
</dbReference>
<dbReference type="InterPro" id="IPR036188">
    <property type="entry name" value="FAD/NAD-bd_sf"/>
</dbReference>
<protein>
    <submittedName>
        <fullName evidence="24">Nitrite reductase</fullName>
    </submittedName>
</protein>
<dbReference type="CDD" id="cd19944">
    <property type="entry name" value="NirB_Fer2_BFD-like_2"/>
    <property type="match status" value="1"/>
</dbReference>
<evidence type="ECO:0000256" key="11">
    <source>
        <dbReference type="ARBA" id="ARBA00023004"/>
    </source>
</evidence>
<keyword evidence="13 16" id="KW-0534">Nitrate assimilation</keyword>
<dbReference type="Gene3D" id="3.50.50.60">
    <property type="entry name" value="FAD/NAD(P)-binding domain"/>
    <property type="match status" value="2"/>
</dbReference>
<comment type="caution">
    <text evidence="24">The sequence shown here is derived from an EMBL/GenBank/DDBJ whole genome shotgun (WGS) entry which is preliminary data.</text>
</comment>
<evidence type="ECO:0000256" key="10">
    <source>
        <dbReference type="ARBA" id="ARBA00023002"/>
    </source>
</evidence>
<dbReference type="PRINTS" id="PR00411">
    <property type="entry name" value="PNDRDTASEI"/>
</dbReference>
<evidence type="ECO:0000256" key="8">
    <source>
        <dbReference type="ARBA" id="ARBA00022723"/>
    </source>
</evidence>
<evidence type="ECO:0000256" key="12">
    <source>
        <dbReference type="ARBA" id="ARBA00023014"/>
    </source>
</evidence>
<feature type="binding site" evidence="17">
    <location>
        <position position="679"/>
    </location>
    <ligand>
        <name>[4Fe-4S] cluster</name>
        <dbReference type="ChEBI" id="CHEBI:49883"/>
    </ligand>
</feature>
<evidence type="ECO:0000313" key="24">
    <source>
        <dbReference type="EMBL" id="EDM45823.1"/>
    </source>
</evidence>
<evidence type="ECO:0000256" key="5">
    <source>
        <dbReference type="ARBA" id="ARBA00022617"/>
    </source>
</evidence>
<dbReference type="GO" id="GO:0042128">
    <property type="term" value="P:nitrate assimilation"/>
    <property type="evidence" value="ECO:0007669"/>
    <property type="project" value="UniProtKB-UniRule"/>
</dbReference>
<comment type="subunit">
    <text evidence="15">Homodimer which associates with NirD.</text>
</comment>
<keyword evidence="11 17" id="KW-0408">Iron</keyword>
<comment type="cofactor">
    <cofactor evidence="17">
        <name>siroheme</name>
        <dbReference type="ChEBI" id="CHEBI:60052"/>
    </cofactor>
    <text evidence="17">Binds 1 siroheme per subunit.</text>
</comment>
<dbReference type="UniPathway" id="UPA00653"/>
<dbReference type="InterPro" id="IPR006067">
    <property type="entry name" value="NO2/SO3_Rdtase_4Fe4S_dom"/>
</dbReference>
<dbReference type="GO" id="GO:0098809">
    <property type="term" value="F:nitrite reductase activity"/>
    <property type="evidence" value="ECO:0007669"/>
    <property type="project" value="InterPro"/>
</dbReference>
<feature type="domain" description="Nitrite/Sulfite reductase ferredoxin-like" evidence="20">
    <location>
        <begin position="558"/>
        <end position="620"/>
    </location>
</feature>
<feature type="domain" description="FAD/NAD(P)-binding" evidence="22">
    <location>
        <begin position="5"/>
        <end position="285"/>
    </location>
</feature>
<dbReference type="PRINTS" id="PR00368">
    <property type="entry name" value="FADPNR"/>
</dbReference>
<dbReference type="FunFam" id="3.50.50.60:FF:000033">
    <property type="entry name" value="Nitrite reductase [NAD(P)H], large subunit"/>
    <property type="match status" value="1"/>
</dbReference>
<evidence type="ECO:0000313" key="25">
    <source>
        <dbReference type="Proteomes" id="UP000005856"/>
    </source>
</evidence>
<dbReference type="NCBIfam" id="NF011565">
    <property type="entry name" value="PRK14989.1"/>
    <property type="match status" value="1"/>
</dbReference>
<dbReference type="InterPro" id="IPR016156">
    <property type="entry name" value="FAD/NAD-linked_Rdtase_dimer_sf"/>
</dbReference>
<dbReference type="PANTHER" id="PTHR43809">
    <property type="entry name" value="NITRITE REDUCTASE (NADH) LARGE SUBUNIT"/>
    <property type="match status" value="1"/>
</dbReference>
<dbReference type="Proteomes" id="UP000005856">
    <property type="component" value="Unassembled WGS sequence"/>
</dbReference>
<dbReference type="InterPro" id="IPR017121">
    <property type="entry name" value="Nitrite_Rdtase_lsu"/>
</dbReference>
<dbReference type="Pfam" id="PF04324">
    <property type="entry name" value="Fer2_BFD"/>
    <property type="match status" value="1"/>
</dbReference>
<evidence type="ECO:0000256" key="7">
    <source>
        <dbReference type="ARBA" id="ARBA00022714"/>
    </source>
</evidence>
<keyword evidence="9 16" id="KW-0274">FAD</keyword>
<dbReference type="eggNOG" id="COG1251">
    <property type="taxonomic scope" value="Bacteria"/>
</dbReference>
<evidence type="ECO:0000256" key="18">
    <source>
        <dbReference type="SAM" id="MobiDB-lite"/>
    </source>
</evidence>
<evidence type="ECO:0000259" key="21">
    <source>
        <dbReference type="Pfam" id="PF04324"/>
    </source>
</evidence>
<dbReference type="FunFam" id="3.30.413.10:FF:000007">
    <property type="entry name" value="Nitrite reductase [NAD(P)H] large subunit"/>
    <property type="match status" value="1"/>
</dbReference>
<feature type="binding site" evidence="17">
    <location>
        <position position="639"/>
    </location>
    <ligand>
        <name>[4Fe-4S] cluster</name>
        <dbReference type="ChEBI" id="CHEBI:49883"/>
    </ligand>
</feature>
<evidence type="ECO:0000256" key="15">
    <source>
        <dbReference type="ARBA" id="ARBA00064211"/>
    </source>
</evidence>
<comment type="cofactor">
    <cofactor evidence="17">
        <name>[4Fe-4S] cluster</name>
        <dbReference type="ChEBI" id="CHEBI:49883"/>
    </cofactor>
    <text evidence="17">Binds 1 [4Fe-4S] cluster per subunit.</text>
</comment>
<dbReference type="InterPro" id="IPR006066">
    <property type="entry name" value="NO2/SO3_Rdtase_FeS/sirohaem_BS"/>
</dbReference>
<dbReference type="InterPro" id="IPR005117">
    <property type="entry name" value="NiRdtase/SiRdtase_haem-b_fer"/>
</dbReference>
<dbReference type="InterPro" id="IPR041854">
    <property type="entry name" value="BFD-like_2Fe2S-bd_dom_sf"/>
</dbReference>
<organism evidence="24 25">
    <name type="scientific">Marinobacter algicola DG893</name>
    <dbReference type="NCBI Taxonomy" id="443152"/>
    <lineage>
        <taxon>Bacteria</taxon>
        <taxon>Pseudomonadati</taxon>
        <taxon>Pseudomonadota</taxon>
        <taxon>Gammaproteobacteria</taxon>
        <taxon>Pseudomonadales</taxon>
        <taxon>Marinobacteraceae</taxon>
        <taxon>Marinobacter</taxon>
    </lineage>
</organism>
<dbReference type="AlphaFoldDB" id="A6F5Z4"/>
<comment type="cofactor">
    <cofactor evidence="1 16">
        <name>FAD</name>
        <dbReference type="ChEBI" id="CHEBI:57692"/>
    </cofactor>
</comment>
<dbReference type="PRINTS" id="PR00397">
    <property type="entry name" value="SIROHAEM"/>
</dbReference>
<evidence type="ECO:0000256" key="3">
    <source>
        <dbReference type="ARBA" id="ARBA00010429"/>
    </source>
</evidence>
<proteinExistence type="inferred from homology"/>
<feature type="domain" description="BFD-like [2Fe-2S]-binding" evidence="21">
    <location>
        <begin position="422"/>
        <end position="468"/>
    </location>
</feature>
<keyword evidence="7" id="KW-0001">2Fe-2S</keyword>
<keyword evidence="10" id="KW-0560">Oxidoreductase</keyword>
<dbReference type="InterPro" id="IPR036136">
    <property type="entry name" value="Nit/Sulf_reduc_fer-like_dom_sf"/>
</dbReference>
<name>A6F5Z4_9GAMM</name>
<comment type="pathway">
    <text evidence="2">Nitrogen metabolism; nitrate reduction (assimilation).</text>
</comment>
<dbReference type="NCBIfam" id="TIGR02374">
    <property type="entry name" value="nitri_red_nirB"/>
    <property type="match status" value="1"/>
</dbReference>
<feature type="domain" description="Nitrite/sulphite reductase 4Fe-4S" evidence="19">
    <location>
        <begin position="630"/>
        <end position="768"/>
    </location>
</feature>
<dbReference type="Pfam" id="PF03460">
    <property type="entry name" value="NIR_SIR_ferr"/>
    <property type="match status" value="1"/>
</dbReference>
<accession>A6F5Z4</accession>
<evidence type="ECO:0000256" key="4">
    <source>
        <dbReference type="ARBA" id="ARBA00022485"/>
    </source>
</evidence>
<dbReference type="InterPro" id="IPR052034">
    <property type="entry name" value="NasD-like"/>
</dbReference>
<reference evidence="24 25" key="1">
    <citation type="submission" date="2007-06" db="EMBL/GenBank/DDBJ databases">
        <authorList>
            <person name="Green D."/>
            <person name="Ferriera S."/>
            <person name="Johnson J."/>
            <person name="Kravitz S."/>
            <person name="Beeson K."/>
            <person name="Sutton G."/>
            <person name="Rogers Y.-H."/>
            <person name="Friedman R."/>
            <person name="Frazier M."/>
            <person name="Venter J.C."/>
        </authorList>
    </citation>
    <scope>NUCLEOTIDE SEQUENCE [LARGE SCALE GENOMIC DNA]</scope>
    <source>
        <strain evidence="24 25">DG893</strain>
    </source>
</reference>
<dbReference type="GO" id="GO:0050660">
    <property type="term" value="F:flavin adenine dinucleotide binding"/>
    <property type="evidence" value="ECO:0007669"/>
    <property type="project" value="UniProtKB-UniRule"/>
</dbReference>
<evidence type="ECO:0000256" key="13">
    <source>
        <dbReference type="ARBA" id="ARBA00023063"/>
    </source>
</evidence>
<feature type="compositionally biased region" description="Basic and acidic residues" evidence="18">
    <location>
        <begin position="813"/>
        <end position="837"/>
    </location>
</feature>
<keyword evidence="12 17" id="KW-0411">Iron-sulfur</keyword>
<dbReference type="GO" id="GO:0051539">
    <property type="term" value="F:4 iron, 4 sulfur cluster binding"/>
    <property type="evidence" value="ECO:0007669"/>
    <property type="project" value="UniProtKB-KW"/>
</dbReference>
<dbReference type="GO" id="GO:0051537">
    <property type="term" value="F:2 iron, 2 sulfur cluster binding"/>
    <property type="evidence" value="ECO:0007669"/>
    <property type="project" value="UniProtKB-KW"/>
</dbReference>
<dbReference type="SUPFAM" id="SSF56014">
    <property type="entry name" value="Nitrite and sulphite reductase 4Fe-4S domain-like"/>
    <property type="match status" value="1"/>
</dbReference>
<dbReference type="GO" id="GO:0050661">
    <property type="term" value="F:NADP binding"/>
    <property type="evidence" value="ECO:0007669"/>
    <property type="project" value="UniProtKB-UniRule"/>
</dbReference>
<dbReference type="FunFam" id="1.10.10.1100:FF:000002">
    <property type="entry name" value="Nitrite reductase large subunit"/>
    <property type="match status" value="1"/>
</dbReference>
<dbReference type="PROSITE" id="PS00365">
    <property type="entry name" value="NIR_SIR"/>
    <property type="match status" value="1"/>
</dbReference>
<evidence type="ECO:0000259" key="20">
    <source>
        <dbReference type="Pfam" id="PF03460"/>
    </source>
</evidence>
<comment type="cofactor">
    <cofactor evidence="14">
        <name>[2Fe-2S] cluster</name>
        <dbReference type="ChEBI" id="CHEBI:190135"/>
    </cofactor>
</comment>
<evidence type="ECO:0000256" key="16">
    <source>
        <dbReference type="PIRNR" id="PIRNR037149"/>
    </source>
</evidence>
<dbReference type="Pfam" id="PF18267">
    <property type="entry name" value="Rubredoxin_C"/>
    <property type="match status" value="1"/>
</dbReference>
<feature type="region of interest" description="Disordered" evidence="18">
    <location>
        <begin position="807"/>
        <end position="837"/>
    </location>
</feature>
<keyword evidence="25" id="KW-1185">Reference proteome</keyword>
<evidence type="ECO:0000256" key="9">
    <source>
        <dbReference type="ARBA" id="ARBA00022827"/>
    </source>
</evidence>
<dbReference type="GO" id="GO:0046872">
    <property type="term" value="F:metal ion binding"/>
    <property type="evidence" value="ECO:0007669"/>
    <property type="project" value="UniProtKB-KW"/>
</dbReference>
<dbReference type="EMBL" id="ABCP01000077">
    <property type="protein sequence ID" value="EDM45823.1"/>
    <property type="molecule type" value="Genomic_DNA"/>
</dbReference>
<dbReference type="GO" id="GO:0015980">
    <property type="term" value="P:energy derivation by oxidation of organic compounds"/>
    <property type="evidence" value="ECO:0007669"/>
    <property type="project" value="UniProtKB-ARBA"/>
</dbReference>
<dbReference type="STRING" id="443152.MDG893_17397"/>
<evidence type="ECO:0000256" key="1">
    <source>
        <dbReference type="ARBA" id="ARBA00001974"/>
    </source>
</evidence>
<keyword evidence="6 16" id="KW-0285">Flavoprotein</keyword>
<dbReference type="SUPFAM" id="SSF55124">
    <property type="entry name" value="Nitrite/Sulfite reductase N-terminal domain-like"/>
    <property type="match status" value="1"/>
</dbReference>
<dbReference type="GO" id="GO:0020037">
    <property type="term" value="F:heme binding"/>
    <property type="evidence" value="ECO:0007669"/>
    <property type="project" value="InterPro"/>
</dbReference>
<dbReference type="OrthoDB" id="9768666at2"/>
<evidence type="ECO:0000256" key="2">
    <source>
        <dbReference type="ARBA" id="ARBA00005096"/>
    </source>
</evidence>
<keyword evidence="5 17" id="KW-0349">Heme</keyword>
<feature type="binding site" evidence="17">
    <location>
        <position position="645"/>
    </location>
    <ligand>
        <name>[4Fe-4S] cluster</name>
        <dbReference type="ChEBI" id="CHEBI:49883"/>
    </ligand>
</feature>
<dbReference type="InterPro" id="IPR041575">
    <property type="entry name" value="Rubredoxin_C"/>
</dbReference>
<feature type="binding site" evidence="17">
    <location>
        <position position="683"/>
    </location>
    <ligand>
        <name>[4Fe-4S] cluster</name>
        <dbReference type="ChEBI" id="CHEBI:49883"/>
    </ligand>
</feature>
<dbReference type="Gene3D" id="1.10.10.1100">
    <property type="entry name" value="BFD-like [2Fe-2S]-binding domain"/>
    <property type="match status" value="1"/>
</dbReference>
<evidence type="ECO:0000256" key="6">
    <source>
        <dbReference type="ARBA" id="ARBA00022630"/>
    </source>
</evidence>
<keyword evidence="8 17" id="KW-0479">Metal-binding</keyword>
<dbReference type="PANTHER" id="PTHR43809:SF1">
    <property type="entry name" value="NITRITE REDUCTASE (NADH) LARGE SUBUNIT"/>
    <property type="match status" value="1"/>
</dbReference>
<evidence type="ECO:0000256" key="17">
    <source>
        <dbReference type="PIRSR" id="PIRSR037149-1"/>
    </source>
</evidence>
<gene>
    <name evidence="24" type="ORF">MDG893_17397</name>
</gene>
<evidence type="ECO:0000259" key="23">
    <source>
        <dbReference type="Pfam" id="PF18267"/>
    </source>
</evidence>
<evidence type="ECO:0000256" key="14">
    <source>
        <dbReference type="ARBA" id="ARBA00034078"/>
    </source>
</evidence>